<dbReference type="EMBL" id="AGNL01048775">
    <property type="protein sequence ID" value="EJK45100.1"/>
    <property type="molecule type" value="Genomic_DNA"/>
</dbReference>
<dbReference type="eggNOG" id="ENOG502SR7U">
    <property type="taxonomic scope" value="Eukaryota"/>
</dbReference>
<evidence type="ECO:0000313" key="3">
    <source>
        <dbReference type="Proteomes" id="UP000266841"/>
    </source>
</evidence>
<dbReference type="Gene3D" id="3.40.50.150">
    <property type="entry name" value="Vaccinia Virus protein VP39"/>
    <property type="match status" value="1"/>
</dbReference>
<evidence type="ECO:0000313" key="2">
    <source>
        <dbReference type="EMBL" id="EJK45100.1"/>
    </source>
</evidence>
<name>K0R0E5_THAOC</name>
<dbReference type="InterPro" id="IPR052514">
    <property type="entry name" value="SAM-dependent_MTase"/>
</dbReference>
<dbReference type="OrthoDB" id="10006218at2759"/>
<dbReference type="AlphaFoldDB" id="K0R0E5"/>
<sequence length="315" mass="35720">MTVTRVLFGLLVLLACLNVVLFGNNLELGRKRKLGDGCYHVFLDVGSNIGVHSRFLFEPSKYPDATTGRRLFNEHFGGEESRDNRDICSFAFEPNPVHVTRHRELSEVSEQAFLIRAFPCAHSSCSPKAYSKKGWRYVFIPAGVSDRDGNLTFYHQGGEKEEQSEEWGFGMTEYRRGKGTAVNIPVVRLAQWLKDEIKDRKMPSRVHGDRDMPPKVVMKMDVESAEYAVLPDLAYTGVACELVDFIFGEFHGVDVKYEDTGLELSHEVSRDKLRATVEFLNSVRECKTTLVEEDDEAYLHDGVPFPTKCHLGRCD</sequence>
<dbReference type="PROSITE" id="PS51257">
    <property type="entry name" value="PROKAR_LIPOPROTEIN"/>
    <property type="match status" value="1"/>
</dbReference>
<feature type="chain" id="PRO_5003839819" evidence="1">
    <location>
        <begin position="23"/>
        <end position="315"/>
    </location>
</feature>
<proteinExistence type="predicted"/>
<dbReference type="InterPro" id="IPR029063">
    <property type="entry name" value="SAM-dependent_MTases_sf"/>
</dbReference>
<protein>
    <submittedName>
        <fullName evidence="2">Uncharacterized protein</fullName>
    </submittedName>
</protein>
<keyword evidence="1" id="KW-0732">Signal</keyword>
<accession>K0R0E5</accession>
<dbReference type="OMA" id="FAFEANP"/>
<reference evidence="2 3" key="1">
    <citation type="journal article" date="2012" name="Genome Biol.">
        <title>Genome and low-iron response of an oceanic diatom adapted to chronic iron limitation.</title>
        <authorList>
            <person name="Lommer M."/>
            <person name="Specht M."/>
            <person name="Roy A.S."/>
            <person name="Kraemer L."/>
            <person name="Andreson R."/>
            <person name="Gutowska M.A."/>
            <person name="Wolf J."/>
            <person name="Bergner S.V."/>
            <person name="Schilhabel M.B."/>
            <person name="Klostermeier U.C."/>
            <person name="Beiko R.G."/>
            <person name="Rosenstiel P."/>
            <person name="Hippler M."/>
            <person name="Laroche J."/>
        </authorList>
    </citation>
    <scope>NUCLEOTIDE SEQUENCE [LARGE SCALE GENOMIC DNA]</scope>
    <source>
        <strain evidence="2 3">CCMP1005</strain>
    </source>
</reference>
<keyword evidence="3" id="KW-1185">Reference proteome</keyword>
<dbReference type="PANTHER" id="PTHR34203:SF13">
    <property type="entry name" value="EXPRESSED PROTEIN"/>
    <property type="match status" value="1"/>
</dbReference>
<dbReference type="Proteomes" id="UP000266841">
    <property type="component" value="Unassembled WGS sequence"/>
</dbReference>
<gene>
    <name evidence="2" type="ORF">THAOC_36303</name>
</gene>
<dbReference type="SUPFAM" id="SSF53335">
    <property type="entry name" value="S-adenosyl-L-methionine-dependent methyltransferases"/>
    <property type="match status" value="1"/>
</dbReference>
<evidence type="ECO:0000256" key="1">
    <source>
        <dbReference type="SAM" id="SignalP"/>
    </source>
</evidence>
<dbReference type="PANTHER" id="PTHR34203">
    <property type="entry name" value="METHYLTRANSFERASE, FKBM FAMILY PROTEIN"/>
    <property type="match status" value="1"/>
</dbReference>
<comment type="caution">
    <text evidence="2">The sequence shown here is derived from an EMBL/GenBank/DDBJ whole genome shotgun (WGS) entry which is preliminary data.</text>
</comment>
<organism evidence="2 3">
    <name type="scientific">Thalassiosira oceanica</name>
    <name type="common">Marine diatom</name>
    <dbReference type="NCBI Taxonomy" id="159749"/>
    <lineage>
        <taxon>Eukaryota</taxon>
        <taxon>Sar</taxon>
        <taxon>Stramenopiles</taxon>
        <taxon>Ochrophyta</taxon>
        <taxon>Bacillariophyta</taxon>
        <taxon>Coscinodiscophyceae</taxon>
        <taxon>Thalassiosirophycidae</taxon>
        <taxon>Thalassiosirales</taxon>
        <taxon>Thalassiosiraceae</taxon>
        <taxon>Thalassiosira</taxon>
    </lineage>
</organism>
<feature type="signal peptide" evidence="1">
    <location>
        <begin position="1"/>
        <end position="22"/>
    </location>
</feature>